<comment type="similarity">
    <text evidence="2">Belongs to the DsbD family.</text>
</comment>
<comment type="caution">
    <text evidence="9">The sequence shown here is derived from an EMBL/GenBank/DDBJ whole genome shotgun (WGS) entry which is preliminary data.</text>
</comment>
<evidence type="ECO:0000256" key="5">
    <source>
        <dbReference type="ARBA" id="ARBA00022989"/>
    </source>
</evidence>
<feature type="transmembrane region" description="Helical" evidence="7">
    <location>
        <begin position="204"/>
        <end position="221"/>
    </location>
</feature>
<dbReference type="InterPro" id="IPR000866">
    <property type="entry name" value="AhpC/TSA"/>
</dbReference>
<dbReference type="InterPro" id="IPR017937">
    <property type="entry name" value="Thioredoxin_CS"/>
</dbReference>
<dbReference type="Pfam" id="PF00578">
    <property type="entry name" value="AhpC-TSA"/>
    <property type="match status" value="1"/>
</dbReference>
<dbReference type="GO" id="GO:0016491">
    <property type="term" value="F:oxidoreductase activity"/>
    <property type="evidence" value="ECO:0007669"/>
    <property type="project" value="InterPro"/>
</dbReference>
<dbReference type="PANTHER" id="PTHR31272">
    <property type="entry name" value="CYTOCHROME C-TYPE BIOGENESIS PROTEIN HI_1454-RELATED"/>
    <property type="match status" value="1"/>
</dbReference>
<evidence type="ECO:0000313" key="10">
    <source>
        <dbReference type="Proteomes" id="UP000261032"/>
    </source>
</evidence>
<reference evidence="9 10" key="1">
    <citation type="submission" date="2018-08" db="EMBL/GenBank/DDBJ databases">
        <title>A genome reference for cultivated species of the human gut microbiota.</title>
        <authorList>
            <person name="Zou Y."/>
            <person name="Xue W."/>
            <person name="Luo G."/>
        </authorList>
    </citation>
    <scope>NUCLEOTIDE SEQUENCE [LARGE SCALE GENOMIC DNA]</scope>
    <source>
        <strain evidence="9 10">OM06-4</strain>
    </source>
</reference>
<dbReference type="InterPro" id="IPR003834">
    <property type="entry name" value="Cyt_c_assmbl_TM_dom"/>
</dbReference>
<feature type="transmembrane region" description="Helical" evidence="7">
    <location>
        <begin position="159"/>
        <end position="183"/>
    </location>
</feature>
<organism evidence="9 10">
    <name type="scientific">Thomasclavelia ramosa</name>
    <dbReference type="NCBI Taxonomy" id="1547"/>
    <lineage>
        <taxon>Bacteria</taxon>
        <taxon>Bacillati</taxon>
        <taxon>Bacillota</taxon>
        <taxon>Erysipelotrichia</taxon>
        <taxon>Erysipelotrichales</taxon>
        <taxon>Coprobacillaceae</taxon>
        <taxon>Thomasclavelia</taxon>
    </lineage>
</organism>
<evidence type="ECO:0000256" key="6">
    <source>
        <dbReference type="ARBA" id="ARBA00023136"/>
    </source>
</evidence>
<dbReference type="CDD" id="cd02966">
    <property type="entry name" value="TlpA_like_family"/>
    <property type="match status" value="1"/>
</dbReference>
<protein>
    <submittedName>
        <fullName evidence="9">Cytochrome C biogenesis protein</fullName>
    </submittedName>
</protein>
<dbReference type="RefSeq" id="WP_117580139.1">
    <property type="nucleotide sequence ID" value="NZ_QUSL01000001.1"/>
</dbReference>
<dbReference type="InterPro" id="IPR036249">
    <property type="entry name" value="Thioredoxin-like_sf"/>
</dbReference>
<evidence type="ECO:0000256" key="7">
    <source>
        <dbReference type="SAM" id="Phobius"/>
    </source>
</evidence>
<sequence length="386" mass="43124">MATHISLALVFVEGLVSFLSPCVLPIIPIYMGYLAGNSNEKRNSNKKVLLFTISFIFGILLAIFLMNASINLLQSFLKEHMTLFVRIGGILIVLLGIYQLGFIKINFLQRTFRFSLKTDNKMNVMVAFIMGFTFSFAWTPCIGPALSSILLLAASSGDFWYSNFLMIIYAFGFTLPFLVLGLFTNKALNWLNSHRDIVKYTTKIGAVILIIFGLMMFSGKLNTISNYMSPSQGQVSTNQAENSDDSVNYGNALLNQDDKPISLADYHGKVVFLNFWATWCPPCQREMPEIQKLSEKYQNSEDIAILTVVMPGGQEMDAAGIKKFLKEKGFTMPVIFDDGRLSSSFQITSLPTTYMFDCDGNVYGSVVGQLSSDMMENIIDRTLKGK</sequence>
<dbReference type="PANTHER" id="PTHR31272:SF4">
    <property type="entry name" value="CYTOCHROME C-TYPE BIOGENESIS PROTEIN HI_1454-RELATED"/>
    <property type="match status" value="1"/>
</dbReference>
<keyword evidence="4 7" id="KW-0812">Transmembrane</keyword>
<comment type="subcellular location">
    <subcellularLocation>
        <location evidence="1">Cell membrane</location>
        <topology evidence="1">Multi-pass membrane protein</topology>
    </subcellularLocation>
</comment>
<accession>A0A3E3EGY5</accession>
<evidence type="ECO:0000256" key="3">
    <source>
        <dbReference type="ARBA" id="ARBA00022475"/>
    </source>
</evidence>
<feature type="transmembrane region" description="Helical" evidence="7">
    <location>
        <begin position="48"/>
        <end position="70"/>
    </location>
</feature>
<dbReference type="Proteomes" id="UP000261032">
    <property type="component" value="Unassembled WGS sequence"/>
</dbReference>
<dbReference type="InterPro" id="IPR051790">
    <property type="entry name" value="Cytochrome_c-biogenesis_DsbD"/>
</dbReference>
<proteinExistence type="inferred from homology"/>
<evidence type="ECO:0000256" key="4">
    <source>
        <dbReference type="ARBA" id="ARBA00022692"/>
    </source>
</evidence>
<feature type="transmembrane region" description="Helical" evidence="7">
    <location>
        <begin position="15"/>
        <end position="36"/>
    </location>
</feature>
<evidence type="ECO:0000256" key="1">
    <source>
        <dbReference type="ARBA" id="ARBA00004651"/>
    </source>
</evidence>
<evidence type="ECO:0000256" key="2">
    <source>
        <dbReference type="ARBA" id="ARBA00006143"/>
    </source>
</evidence>
<gene>
    <name evidence="9" type="ORF">DXB93_00355</name>
</gene>
<dbReference type="GO" id="GO:0005886">
    <property type="term" value="C:plasma membrane"/>
    <property type="evidence" value="ECO:0007669"/>
    <property type="project" value="UniProtKB-SubCell"/>
</dbReference>
<dbReference type="GO" id="GO:0016209">
    <property type="term" value="F:antioxidant activity"/>
    <property type="evidence" value="ECO:0007669"/>
    <property type="project" value="InterPro"/>
</dbReference>
<dbReference type="InterPro" id="IPR013766">
    <property type="entry name" value="Thioredoxin_domain"/>
</dbReference>
<keyword evidence="6 7" id="KW-0472">Membrane</keyword>
<dbReference type="SUPFAM" id="SSF52833">
    <property type="entry name" value="Thioredoxin-like"/>
    <property type="match status" value="1"/>
</dbReference>
<evidence type="ECO:0000259" key="8">
    <source>
        <dbReference type="PROSITE" id="PS51352"/>
    </source>
</evidence>
<evidence type="ECO:0000313" key="9">
    <source>
        <dbReference type="EMBL" id="RGD87163.1"/>
    </source>
</evidence>
<keyword evidence="5 7" id="KW-1133">Transmembrane helix</keyword>
<dbReference type="PROSITE" id="PS00194">
    <property type="entry name" value="THIOREDOXIN_1"/>
    <property type="match status" value="1"/>
</dbReference>
<dbReference type="Pfam" id="PF02683">
    <property type="entry name" value="DsbD_TM"/>
    <property type="match status" value="1"/>
</dbReference>
<dbReference type="PROSITE" id="PS51352">
    <property type="entry name" value="THIOREDOXIN_2"/>
    <property type="match status" value="1"/>
</dbReference>
<feature type="transmembrane region" description="Helical" evidence="7">
    <location>
        <begin position="124"/>
        <end position="153"/>
    </location>
</feature>
<feature type="transmembrane region" description="Helical" evidence="7">
    <location>
        <begin position="82"/>
        <end position="103"/>
    </location>
</feature>
<keyword evidence="3" id="KW-1003">Cell membrane</keyword>
<dbReference type="Gene3D" id="3.40.30.10">
    <property type="entry name" value="Glutaredoxin"/>
    <property type="match status" value="1"/>
</dbReference>
<name>A0A3E3EGY5_9FIRM</name>
<dbReference type="GO" id="GO:0017004">
    <property type="term" value="P:cytochrome complex assembly"/>
    <property type="evidence" value="ECO:0007669"/>
    <property type="project" value="InterPro"/>
</dbReference>
<dbReference type="AlphaFoldDB" id="A0A3E3EGY5"/>
<feature type="domain" description="Thioredoxin" evidence="8">
    <location>
        <begin position="229"/>
        <end position="384"/>
    </location>
</feature>
<dbReference type="EMBL" id="QUSL01000001">
    <property type="protein sequence ID" value="RGD87163.1"/>
    <property type="molecule type" value="Genomic_DNA"/>
</dbReference>